<evidence type="ECO:0000256" key="3">
    <source>
        <dbReference type="ARBA" id="ARBA00022737"/>
    </source>
</evidence>
<comment type="subcellular location">
    <subcellularLocation>
        <location evidence="1">Cell projection</location>
        <location evidence="1">Cilium</location>
    </subcellularLocation>
</comment>
<dbReference type="InterPro" id="IPR050630">
    <property type="entry name" value="WD_repeat_EMAP"/>
</dbReference>
<dbReference type="PANTHER" id="PTHR13720">
    <property type="entry name" value="WD-40 REPEAT PROTEIN"/>
    <property type="match status" value="1"/>
</dbReference>
<gene>
    <name evidence="6" type="ORF">A3Q56_05256</name>
</gene>
<keyword evidence="3" id="KW-0677">Repeat</keyword>
<dbReference type="PANTHER" id="PTHR13720:SF13">
    <property type="entry name" value="CILIA- AND FLAGELLA-ASSOCIATED PROTEIN 251"/>
    <property type="match status" value="1"/>
</dbReference>
<dbReference type="Gene3D" id="2.130.10.10">
    <property type="entry name" value="YVTN repeat-like/Quinoprotein amine dehydrogenase"/>
    <property type="match status" value="2"/>
</dbReference>
<proteinExistence type="predicted"/>
<dbReference type="OrthoDB" id="4899631at2759"/>
<name>A0A177AYC7_9BILA</name>
<sequence>MSAKSNEKTDNGDTKINENDALSIFWTFGYNHDLPVINLSDSKINKIAYAANKSAIIYDESEKTQTTLKGHCNKISFITCTDNKKWMATTDIGYNNKLIIWDVTTCVPIRTYFEIFKNGIVYAAFSHDFKYLAILSHRGEESNQKLYVYDWSDVDQNNPKWFLDIFAEYNDQIFLKFHQTDHRQLLSNSDNNTIFYYLNNEKDEINNYSPPLTNSDYNKVLGNFTQSVFLTQYPYRALTATCHGLLIVWDSSIINEKEKLNQPPIFKKSLKLIQIQEKAINVLEVYKDILAIGGESGTLKFFDQSTKLLNWYSNCVVENIVSLSFDKKSESKLNSDIDEKDLSMISDDATINTKKFIIDSFVISSTSSIISRFNTKRNDFEIIIKEFKNPLVSITTNSTLKTICCQNFGQVAITSMCYEPNNGSILVIGTLNGNLHIVNAITLESVIEKPLNFAKAQIIKIIYSSCGKYIVTYNEDWSITLFYKKKDDTKPFGSDWLFGGRHRAHYGPIVDILFGEDVVTKLPRLLSLSHDRHLNFKLKYFQDVILINELLLKEPDVIIKSTGSILISSDSADYNEDHMNKVLSSFDVEYSINLDSDELNISVDEENSNELKKGCLKIVGYDRIELVARPIAMIWHPAINNECFIQTINDELKFKLYNSDTKMCRKTILAPIYASKIKRMINLPKFYHYNIEYSKSDKSEESNKKHYIFFSNENIIGLQLLPASGDPAESIVYVAHDEIVDVAISGDGLYAFTCGGKDGCVHQWLINTDVVDIQISLNSKDANRPFHNMIVEATNLTMDEIEDFFYHAQIRGEGVNSTKTRSVGDTILLEEIPYMMKALGNYSSEKDIEDMTNEIKYSQYSEKGEFVESIGLNDFIKKTDRDRSI</sequence>
<evidence type="ECO:0000256" key="2">
    <source>
        <dbReference type="ARBA" id="ARBA00022574"/>
    </source>
</evidence>
<keyword evidence="7" id="KW-1185">Reference proteome</keyword>
<evidence type="ECO:0000256" key="1">
    <source>
        <dbReference type="ARBA" id="ARBA00004138"/>
    </source>
</evidence>
<comment type="caution">
    <text evidence="6">The sequence shown here is derived from an EMBL/GenBank/DDBJ whole genome shotgun (WGS) entry which is preliminary data.</text>
</comment>
<protein>
    <recommendedName>
        <fullName evidence="5">Cilia- and flagella-associated protein 251</fullName>
    </recommendedName>
</protein>
<accession>A0A177AYC7</accession>
<evidence type="ECO:0000313" key="7">
    <source>
        <dbReference type="Proteomes" id="UP000078046"/>
    </source>
</evidence>
<dbReference type="GO" id="GO:0031514">
    <property type="term" value="C:motile cilium"/>
    <property type="evidence" value="ECO:0007669"/>
    <property type="project" value="TreeGrafter"/>
</dbReference>
<reference evidence="6 7" key="1">
    <citation type="submission" date="2016-04" db="EMBL/GenBank/DDBJ databases">
        <title>The genome of Intoshia linei affirms orthonectids as highly simplified spiralians.</title>
        <authorList>
            <person name="Mikhailov K.V."/>
            <person name="Slusarev G.S."/>
            <person name="Nikitin M.A."/>
            <person name="Logacheva M.D."/>
            <person name="Penin A."/>
            <person name="Aleoshin V."/>
            <person name="Panchin Y.V."/>
        </authorList>
    </citation>
    <scope>NUCLEOTIDE SEQUENCE [LARGE SCALE GENOMIC DNA]</scope>
    <source>
        <strain evidence="6">Intl2013</strain>
        <tissue evidence="6">Whole animal</tissue>
    </source>
</reference>
<dbReference type="InterPro" id="IPR011047">
    <property type="entry name" value="Quinoprotein_ADH-like_sf"/>
</dbReference>
<keyword evidence="4" id="KW-0966">Cell projection</keyword>
<dbReference type="SUPFAM" id="SSF50998">
    <property type="entry name" value="Quinoprotein alcohol dehydrogenase-like"/>
    <property type="match status" value="1"/>
</dbReference>
<dbReference type="InterPro" id="IPR036322">
    <property type="entry name" value="WD40_repeat_dom_sf"/>
</dbReference>
<dbReference type="EMBL" id="LWCA01000768">
    <property type="protein sequence ID" value="OAF67009.1"/>
    <property type="molecule type" value="Genomic_DNA"/>
</dbReference>
<dbReference type="AlphaFoldDB" id="A0A177AYC7"/>
<organism evidence="6 7">
    <name type="scientific">Intoshia linei</name>
    <dbReference type="NCBI Taxonomy" id="1819745"/>
    <lineage>
        <taxon>Eukaryota</taxon>
        <taxon>Metazoa</taxon>
        <taxon>Spiralia</taxon>
        <taxon>Lophotrochozoa</taxon>
        <taxon>Mesozoa</taxon>
        <taxon>Orthonectida</taxon>
        <taxon>Rhopaluridae</taxon>
        <taxon>Intoshia</taxon>
    </lineage>
</organism>
<dbReference type="SMART" id="SM00320">
    <property type="entry name" value="WD40"/>
    <property type="match status" value="5"/>
</dbReference>
<keyword evidence="2" id="KW-0853">WD repeat</keyword>
<evidence type="ECO:0000256" key="4">
    <source>
        <dbReference type="ARBA" id="ARBA00023273"/>
    </source>
</evidence>
<dbReference type="SUPFAM" id="SSF50978">
    <property type="entry name" value="WD40 repeat-like"/>
    <property type="match status" value="1"/>
</dbReference>
<evidence type="ECO:0000313" key="6">
    <source>
        <dbReference type="EMBL" id="OAF67009.1"/>
    </source>
</evidence>
<dbReference type="Pfam" id="PF00400">
    <property type="entry name" value="WD40"/>
    <property type="match status" value="2"/>
</dbReference>
<dbReference type="InterPro" id="IPR001680">
    <property type="entry name" value="WD40_rpt"/>
</dbReference>
<dbReference type="Proteomes" id="UP000078046">
    <property type="component" value="Unassembled WGS sequence"/>
</dbReference>
<evidence type="ECO:0000256" key="5">
    <source>
        <dbReference type="ARBA" id="ARBA00040994"/>
    </source>
</evidence>
<dbReference type="Gene3D" id="3.10.290.20">
    <property type="entry name" value="Ubiquitin-like 2 activating enzyme e1b. Chain: B, domain 3"/>
    <property type="match status" value="1"/>
</dbReference>
<dbReference type="InterPro" id="IPR015943">
    <property type="entry name" value="WD40/YVTN_repeat-like_dom_sf"/>
</dbReference>